<keyword evidence="3" id="KW-1185">Reference proteome</keyword>
<organism evidence="2 3">
    <name type="scientific">Dysgonomonas alginatilytica</name>
    <dbReference type="NCBI Taxonomy" id="1605892"/>
    <lineage>
        <taxon>Bacteria</taxon>
        <taxon>Pseudomonadati</taxon>
        <taxon>Bacteroidota</taxon>
        <taxon>Bacteroidia</taxon>
        <taxon>Bacteroidales</taxon>
        <taxon>Dysgonomonadaceae</taxon>
        <taxon>Dysgonomonas</taxon>
    </lineage>
</organism>
<feature type="chain" id="PRO_5015890236" evidence="1">
    <location>
        <begin position="19"/>
        <end position="153"/>
    </location>
</feature>
<keyword evidence="1" id="KW-0732">Signal</keyword>
<dbReference type="RefSeq" id="WP_110311334.1">
    <property type="nucleotide sequence ID" value="NZ_QICL01000018.1"/>
</dbReference>
<sequence length="153" mass="18247">MKFLFFSLLYIVCINSFAQEFDKQNIYYKALKSHFEYIEASNKKYPNLWKMSDLYYIEKDDLTTKNFPDSIMSYKIELLSLPDIREKTNKKRSISIFAVRPAQWENGKLLINVIQFSVSRRGNDYSYMNMMDGTSYQVIYDSNIKEYSLLPIK</sequence>
<gene>
    <name evidence="2" type="ORF">CLV62_11853</name>
</gene>
<reference evidence="2 3" key="1">
    <citation type="submission" date="2018-03" db="EMBL/GenBank/DDBJ databases">
        <title>Genomic Encyclopedia of Archaeal and Bacterial Type Strains, Phase II (KMG-II): from individual species to whole genera.</title>
        <authorList>
            <person name="Goeker M."/>
        </authorList>
    </citation>
    <scope>NUCLEOTIDE SEQUENCE [LARGE SCALE GENOMIC DNA]</scope>
    <source>
        <strain evidence="2 3">DSM 100214</strain>
    </source>
</reference>
<proteinExistence type="predicted"/>
<feature type="signal peptide" evidence="1">
    <location>
        <begin position="1"/>
        <end position="18"/>
    </location>
</feature>
<name>A0A2V3PNT8_9BACT</name>
<comment type="caution">
    <text evidence="2">The sequence shown here is derived from an EMBL/GenBank/DDBJ whole genome shotgun (WGS) entry which is preliminary data.</text>
</comment>
<evidence type="ECO:0000313" key="3">
    <source>
        <dbReference type="Proteomes" id="UP000247973"/>
    </source>
</evidence>
<dbReference type="EMBL" id="QICL01000018">
    <property type="protein sequence ID" value="PXV62664.1"/>
    <property type="molecule type" value="Genomic_DNA"/>
</dbReference>
<evidence type="ECO:0000256" key="1">
    <source>
        <dbReference type="SAM" id="SignalP"/>
    </source>
</evidence>
<protein>
    <submittedName>
        <fullName evidence="2">Uncharacterized protein</fullName>
    </submittedName>
</protein>
<dbReference type="AlphaFoldDB" id="A0A2V3PNT8"/>
<accession>A0A2V3PNT8</accession>
<evidence type="ECO:0000313" key="2">
    <source>
        <dbReference type="EMBL" id="PXV62664.1"/>
    </source>
</evidence>
<dbReference type="Proteomes" id="UP000247973">
    <property type="component" value="Unassembled WGS sequence"/>
</dbReference>